<feature type="non-terminal residue" evidence="2">
    <location>
        <position position="117"/>
    </location>
</feature>
<evidence type="ECO:0000313" key="2">
    <source>
        <dbReference type="EMBL" id="KNC72671.1"/>
    </source>
</evidence>
<evidence type="ECO:0000313" key="3">
    <source>
        <dbReference type="Proteomes" id="UP000054560"/>
    </source>
</evidence>
<keyword evidence="3" id="KW-1185">Reference proteome</keyword>
<dbReference type="GeneID" id="25915273"/>
<dbReference type="RefSeq" id="XP_014146573.1">
    <property type="nucleotide sequence ID" value="XM_014291098.1"/>
</dbReference>
<feature type="compositionally biased region" description="Low complexity" evidence="1">
    <location>
        <begin position="13"/>
        <end position="23"/>
    </location>
</feature>
<organism evidence="2 3">
    <name type="scientific">Sphaeroforma arctica JP610</name>
    <dbReference type="NCBI Taxonomy" id="667725"/>
    <lineage>
        <taxon>Eukaryota</taxon>
        <taxon>Ichthyosporea</taxon>
        <taxon>Ichthyophonida</taxon>
        <taxon>Sphaeroforma</taxon>
    </lineage>
</organism>
<protein>
    <submittedName>
        <fullName evidence="2">Uncharacterized protein</fullName>
    </submittedName>
</protein>
<evidence type="ECO:0000256" key="1">
    <source>
        <dbReference type="SAM" id="MobiDB-lite"/>
    </source>
</evidence>
<dbReference type="AlphaFoldDB" id="A0A0L0F7Z8"/>
<reference evidence="2 3" key="1">
    <citation type="submission" date="2011-02" db="EMBL/GenBank/DDBJ databases">
        <title>The Genome Sequence of Sphaeroforma arctica JP610.</title>
        <authorList>
            <consortium name="The Broad Institute Genome Sequencing Platform"/>
            <person name="Russ C."/>
            <person name="Cuomo C."/>
            <person name="Young S.K."/>
            <person name="Zeng Q."/>
            <person name="Gargeya S."/>
            <person name="Alvarado L."/>
            <person name="Berlin A."/>
            <person name="Chapman S.B."/>
            <person name="Chen Z."/>
            <person name="Freedman E."/>
            <person name="Gellesch M."/>
            <person name="Goldberg J."/>
            <person name="Griggs A."/>
            <person name="Gujja S."/>
            <person name="Heilman E."/>
            <person name="Heiman D."/>
            <person name="Howarth C."/>
            <person name="Mehta T."/>
            <person name="Neiman D."/>
            <person name="Pearson M."/>
            <person name="Roberts A."/>
            <person name="Saif S."/>
            <person name="Shea T."/>
            <person name="Shenoy N."/>
            <person name="Sisk P."/>
            <person name="Stolte C."/>
            <person name="Sykes S."/>
            <person name="White J."/>
            <person name="Yandava C."/>
            <person name="Burger G."/>
            <person name="Gray M.W."/>
            <person name="Holland P.W.H."/>
            <person name="King N."/>
            <person name="Lang F.B.F."/>
            <person name="Roger A.J."/>
            <person name="Ruiz-Trillo I."/>
            <person name="Haas B."/>
            <person name="Nusbaum C."/>
            <person name="Birren B."/>
        </authorList>
    </citation>
    <scope>NUCLEOTIDE SEQUENCE [LARGE SCALE GENOMIC DNA]</scope>
    <source>
        <strain evidence="2 3">JP610</strain>
    </source>
</reference>
<gene>
    <name evidence="2" type="ORF">SARC_14769</name>
</gene>
<proteinExistence type="predicted"/>
<accession>A0A0L0F7Z8</accession>
<name>A0A0L0F7Z8_9EUKA</name>
<sequence>MAQIAPRPNMEMPEISLSSSPSPDLEPPHKYLQHTRSKSLLPPAARDMADFSRNHGNDQDAPADQSGDSSPGARRLAPPPPTEDRPYSERLIDVSDPIAMGNYMNKHTVYAVIWHEG</sequence>
<dbReference type="EMBL" id="KQ246676">
    <property type="protein sequence ID" value="KNC72671.1"/>
    <property type="molecule type" value="Genomic_DNA"/>
</dbReference>
<dbReference type="Proteomes" id="UP000054560">
    <property type="component" value="Unassembled WGS sequence"/>
</dbReference>
<feature type="region of interest" description="Disordered" evidence="1">
    <location>
        <begin position="1"/>
        <end position="89"/>
    </location>
</feature>
<feature type="compositionally biased region" description="Basic and acidic residues" evidence="1">
    <location>
        <begin position="47"/>
        <end position="58"/>
    </location>
</feature>